<evidence type="ECO:0000256" key="1">
    <source>
        <dbReference type="SAM" id="SignalP"/>
    </source>
</evidence>
<organism evidence="2 3">
    <name type="scientific">Gnathostoma spinigerum</name>
    <dbReference type="NCBI Taxonomy" id="75299"/>
    <lineage>
        <taxon>Eukaryota</taxon>
        <taxon>Metazoa</taxon>
        <taxon>Ecdysozoa</taxon>
        <taxon>Nematoda</taxon>
        <taxon>Chromadorea</taxon>
        <taxon>Rhabditida</taxon>
        <taxon>Spirurina</taxon>
        <taxon>Gnathostomatomorpha</taxon>
        <taxon>Gnathostomatoidea</taxon>
        <taxon>Gnathostomatidae</taxon>
        <taxon>Gnathostoma</taxon>
    </lineage>
</organism>
<proteinExistence type="predicted"/>
<evidence type="ECO:0008006" key="4">
    <source>
        <dbReference type="Google" id="ProtNLM"/>
    </source>
</evidence>
<dbReference type="AlphaFoldDB" id="A0ABD6ER82"/>
<reference evidence="2 3" key="1">
    <citation type="submission" date="2024-08" db="EMBL/GenBank/DDBJ databases">
        <title>Gnathostoma spinigerum genome.</title>
        <authorList>
            <person name="Gonzalez-Bertolin B."/>
            <person name="Monzon S."/>
            <person name="Zaballos A."/>
            <person name="Jimenez P."/>
            <person name="Dekumyoy P."/>
            <person name="Varona S."/>
            <person name="Cuesta I."/>
            <person name="Sumanam S."/>
            <person name="Adisakwattana P."/>
            <person name="Gasser R.B."/>
            <person name="Hernandez-Gonzalez A."/>
            <person name="Young N.D."/>
            <person name="Perteguer M.J."/>
        </authorList>
    </citation>
    <scope>NUCLEOTIDE SEQUENCE [LARGE SCALE GENOMIC DNA]</scope>
    <source>
        <strain evidence="2">AL3</strain>
        <tissue evidence="2">Liver</tissue>
    </source>
</reference>
<keyword evidence="3" id="KW-1185">Reference proteome</keyword>
<evidence type="ECO:0000313" key="2">
    <source>
        <dbReference type="EMBL" id="MFH4979789.1"/>
    </source>
</evidence>
<dbReference type="Proteomes" id="UP001608902">
    <property type="component" value="Unassembled WGS sequence"/>
</dbReference>
<evidence type="ECO:0000313" key="3">
    <source>
        <dbReference type="Proteomes" id="UP001608902"/>
    </source>
</evidence>
<dbReference type="EMBL" id="JBGFUD010004639">
    <property type="protein sequence ID" value="MFH4979789.1"/>
    <property type="molecule type" value="Genomic_DNA"/>
</dbReference>
<keyword evidence="1" id="KW-0732">Signal</keyword>
<gene>
    <name evidence="2" type="ORF">AB6A40_006498</name>
</gene>
<protein>
    <recommendedName>
        <fullName evidence="4">Palmitoyltransferase</fullName>
    </recommendedName>
</protein>
<feature type="chain" id="PRO_5044888173" description="Palmitoyltransferase" evidence="1">
    <location>
        <begin position="23"/>
        <end position="101"/>
    </location>
</feature>
<sequence>MFAISLSCLFFYHLYLIGRNQSTVESFRPPFFSYGVDKNGYNLGIRQNFAQVFGKNKCLWFIPIFSSCGDGVQYQLNKTAGQQQFSALMTAGSPCPDLAMV</sequence>
<comment type="caution">
    <text evidence="2">The sequence shown here is derived from an EMBL/GenBank/DDBJ whole genome shotgun (WGS) entry which is preliminary data.</text>
</comment>
<name>A0ABD6ER82_9BILA</name>
<accession>A0ABD6ER82</accession>
<feature type="signal peptide" evidence="1">
    <location>
        <begin position="1"/>
        <end position="22"/>
    </location>
</feature>